<evidence type="ECO:0000256" key="1">
    <source>
        <dbReference type="SAM" id="MobiDB-lite"/>
    </source>
</evidence>
<sequence>MAHDEGVCDLRTYHWKNGEIILDGDLLAGVDPDELWDDTYIPHKNEYKQSNENLCSEKIDHDEIDALLEEAEEFIENYDDEHTKNVEEQTEDRSVASIYERLRQRNDDDNSDQDPNPNEKYQNDEDLNEKIQEIEEDIQKDKEDVESLNNEEQIEETRKTYEENDNLIDQIQDEIKECENQVNDVREFVANLDDNENENDESDNNSDESSDNNNYENDEVNKEDIFSQRKTRSGKSYVQDGIKMRPTKRNNRDQPRYNLQYLNRKKPKCNLLKNRSAMRKKEIVGSDKKTEYGRDKATLIARFMQQIKDKVQNEGVLFVQQYYLNKGLKLFKEEGNEAVMKELDQLIQRECWEPIHVEDMTDLKKRRAQDAMMLSAEKNTGEIKGRCVYKGDGTREWLSREDTSSPTAALEAIMITCVIDAYEGRDMMSLDIPNAFIQIQMPMDAKSSVMMKITGLLIDMMIQLEPRYRDYIVIENGKRVIYVRVLRAIYGMLEASMLWYKKLRGDMEKHGFIFIPYDGCIANKIVNGKQQTI</sequence>
<evidence type="ECO:0000313" key="3">
    <source>
        <dbReference type="Proteomes" id="UP001295423"/>
    </source>
</evidence>
<feature type="compositionally biased region" description="Basic and acidic residues" evidence="1">
    <location>
        <begin position="128"/>
        <end position="145"/>
    </location>
</feature>
<dbReference type="Proteomes" id="UP001295423">
    <property type="component" value="Unassembled WGS sequence"/>
</dbReference>
<proteinExistence type="predicted"/>
<gene>
    <name evidence="2" type="ORF">CYCCA115_LOCUS21901</name>
</gene>
<dbReference type="EMBL" id="CAKOGP040002273">
    <property type="protein sequence ID" value="CAJ1966317.1"/>
    <property type="molecule type" value="Genomic_DNA"/>
</dbReference>
<evidence type="ECO:0008006" key="4">
    <source>
        <dbReference type="Google" id="ProtNLM"/>
    </source>
</evidence>
<protein>
    <recommendedName>
        <fullName evidence="4">Reverse transcriptase Ty1/copia-type domain-containing protein</fullName>
    </recommendedName>
</protein>
<reference evidence="2" key="1">
    <citation type="submission" date="2023-08" db="EMBL/GenBank/DDBJ databases">
        <authorList>
            <person name="Audoor S."/>
            <person name="Bilcke G."/>
        </authorList>
    </citation>
    <scope>NUCLEOTIDE SEQUENCE</scope>
</reference>
<organism evidence="2 3">
    <name type="scientific">Cylindrotheca closterium</name>
    <dbReference type="NCBI Taxonomy" id="2856"/>
    <lineage>
        <taxon>Eukaryota</taxon>
        <taxon>Sar</taxon>
        <taxon>Stramenopiles</taxon>
        <taxon>Ochrophyta</taxon>
        <taxon>Bacillariophyta</taxon>
        <taxon>Bacillariophyceae</taxon>
        <taxon>Bacillariophycidae</taxon>
        <taxon>Bacillariales</taxon>
        <taxon>Bacillariaceae</taxon>
        <taxon>Cylindrotheca</taxon>
    </lineage>
</organism>
<name>A0AAD2G8I8_9STRA</name>
<accession>A0AAD2G8I8</accession>
<keyword evidence="3" id="KW-1185">Reference proteome</keyword>
<feature type="region of interest" description="Disordered" evidence="1">
    <location>
        <begin position="103"/>
        <end position="161"/>
    </location>
</feature>
<feature type="compositionally biased region" description="Acidic residues" evidence="1">
    <location>
        <begin position="193"/>
        <end position="210"/>
    </location>
</feature>
<evidence type="ECO:0000313" key="2">
    <source>
        <dbReference type="EMBL" id="CAJ1966317.1"/>
    </source>
</evidence>
<feature type="region of interest" description="Disordered" evidence="1">
    <location>
        <begin position="191"/>
        <end position="256"/>
    </location>
</feature>
<dbReference type="AlphaFoldDB" id="A0AAD2G8I8"/>
<comment type="caution">
    <text evidence="2">The sequence shown here is derived from an EMBL/GenBank/DDBJ whole genome shotgun (WGS) entry which is preliminary data.</text>
</comment>